<evidence type="ECO:0000313" key="7">
    <source>
        <dbReference type="Proteomes" id="UP000053660"/>
    </source>
</evidence>
<dbReference type="Gene3D" id="2.30.40.10">
    <property type="entry name" value="Urease, subunit C, domain 1"/>
    <property type="match status" value="1"/>
</dbReference>
<dbReference type="InterPro" id="IPR006680">
    <property type="entry name" value="Amidohydro-rel"/>
</dbReference>
<dbReference type="InterPro" id="IPR011059">
    <property type="entry name" value="Metal-dep_hydrolase_composite"/>
</dbReference>
<dbReference type="GO" id="GO:0005829">
    <property type="term" value="C:cytosol"/>
    <property type="evidence" value="ECO:0007669"/>
    <property type="project" value="TreeGrafter"/>
</dbReference>
<dbReference type="Proteomes" id="UP000053660">
    <property type="component" value="Unassembled WGS sequence"/>
</dbReference>
<sequence length="92" mass="9858">MFQMLHNSRSVAGLSANRLLHNATMGGARALAIDGVVGSFETGKQLDFVSFDLRSPLLQGLTADTIIDGIVFSCDNRNIKSTVVAGITRYSQ</sequence>
<dbReference type="PANTHER" id="PTHR11271">
    <property type="entry name" value="GUANINE DEAMINASE"/>
    <property type="match status" value="1"/>
</dbReference>
<evidence type="ECO:0000256" key="3">
    <source>
        <dbReference type="ARBA" id="ARBA00022801"/>
    </source>
</evidence>
<dbReference type="EMBL" id="KN582750">
    <property type="protein sequence ID" value="KHJ82040.1"/>
    <property type="molecule type" value="Genomic_DNA"/>
</dbReference>
<keyword evidence="3" id="KW-0378">Hydrolase</keyword>
<organism evidence="6 7">
    <name type="scientific">Oesophagostomum dentatum</name>
    <name type="common">Nodular worm</name>
    <dbReference type="NCBI Taxonomy" id="61180"/>
    <lineage>
        <taxon>Eukaryota</taxon>
        <taxon>Metazoa</taxon>
        <taxon>Ecdysozoa</taxon>
        <taxon>Nematoda</taxon>
        <taxon>Chromadorea</taxon>
        <taxon>Rhabditida</taxon>
        <taxon>Rhabditina</taxon>
        <taxon>Rhabditomorpha</taxon>
        <taxon>Strongyloidea</taxon>
        <taxon>Strongylidae</taxon>
        <taxon>Oesophagostomum</taxon>
    </lineage>
</organism>
<keyword evidence="2" id="KW-0479">Metal-binding</keyword>
<feature type="domain" description="Amidohydrolase-related" evidence="5">
    <location>
        <begin position="4"/>
        <end position="86"/>
    </location>
</feature>
<dbReference type="GO" id="GO:0046872">
    <property type="term" value="F:metal ion binding"/>
    <property type="evidence" value="ECO:0007669"/>
    <property type="project" value="UniProtKB-KW"/>
</dbReference>
<protein>
    <recommendedName>
        <fullName evidence="5">Amidohydrolase-related domain-containing protein</fullName>
    </recommendedName>
</protein>
<gene>
    <name evidence="6" type="ORF">OESDEN_18269</name>
</gene>
<proteinExistence type="predicted"/>
<dbReference type="AlphaFoldDB" id="A0A0B1SFQ3"/>
<evidence type="ECO:0000256" key="1">
    <source>
        <dbReference type="ARBA" id="ARBA00001947"/>
    </source>
</evidence>
<evidence type="ECO:0000259" key="5">
    <source>
        <dbReference type="Pfam" id="PF01979"/>
    </source>
</evidence>
<evidence type="ECO:0000256" key="2">
    <source>
        <dbReference type="ARBA" id="ARBA00022723"/>
    </source>
</evidence>
<dbReference type="SUPFAM" id="SSF51338">
    <property type="entry name" value="Composite domain of metallo-dependent hydrolases"/>
    <property type="match status" value="1"/>
</dbReference>
<dbReference type="GO" id="GO:0019239">
    <property type="term" value="F:deaminase activity"/>
    <property type="evidence" value="ECO:0007669"/>
    <property type="project" value="TreeGrafter"/>
</dbReference>
<accession>A0A0B1SFQ3</accession>
<dbReference type="PANTHER" id="PTHR11271:SF48">
    <property type="entry name" value="AMIDOHYDROLASE-RELATED DOMAIN-CONTAINING PROTEIN"/>
    <property type="match status" value="1"/>
</dbReference>
<comment type="cofactor">
    <cofactor evidence="1">
        <name>Zn(2+)</name>
        <dbReference type="ChEBI" id="CHEBI:29105"/>
    </cofactor>
</comment>
<dbReference type="Pfam" id="PF01979">
    <property type="entry name" value="Amidohydro_1"/>
    <property type="match status" value="1"/>
</dbReference>
<evidence type="ECO:0000256" key="4">
    <source>
        <dbReference type="ARBA" id="ARBA00022833"/>
    </source>
</evidence>
<name>A0A0B1SFQ3_OESDE</name>
<dbReference type="OrthoDB" id="194468at2759"/>
<evidence type="ECO:0000313" key="6">
    <source>
        <dbReference type="EMBL" id="KHJ82040.1"/>
    </source>
</evidence>
<dbReference type="InterPro" id="IPR051607">
    <property type="entry name" value="Metallo-dep_hydrolases"/>
</dbReference>
<reference evidence="6 7" key="1">
    <citation type="submission" date="2014-03" db="EMBL/GenBank/DDBJ databases">
        <title>Draft genome of the hookworm Oesophagostomum dentatum.</title>
        <authorList>
            <person name="Mitreva M."/>
        </authorList>
    </citation>
    <scope>NUCLEOTIDE SEQUENCE [LARGE SCALE GENOMIC DNA]</scope>
    <source>
        <strain evidence="6 7">OD-Hann</strain>
    </source>
</reference>
<keyword evidence="7" id="KW-1185">Reference proteome</keyword>
<keyword evidence="4" id="KW-0862">Zinc</keyword>